<evidence type="ECO:0000256" key="3">
    <source>
        <dbReference type="SAM" id="Phobius"/>
    </source>
</evidence>
<evidence type="ECO:0000313" key="4">
    <source>
        <dbReference type="EMBL" id="KAF6302344.1"/>
    </source>
</evidence>
<accession>A0A7J7TNG3</accession>
<feature type="region of interest" description="Disordered" evidence="2">
    <location>
        <begin position="39"/>
        <end position="58"/>
    </location>
</feature>
<feature type="transmembrane region" description="Helical" evidence="3">
    <location>
        <begin position="64"/>
        <end position="88"/>
    </location>
</feature>
<gene>
    <name evidence="4" type="ORF">mPipKuh1_011010</name>
</gene>
<dbReference type="EMBL" id="JACAGB010000026">
    <property type="protein sequence ID" value="KAF6302344.1"/>
    <property type="molecule type" value="Genomic_DNA"/>
</dbReference>
<dbReference type="Proteomes" id="UP000558488">
    <property type="component" value="Unassembled WGS sequence"/>
</dbReference>
<evidence type="ECO:0000256" key="2">
    <source>
        <dbReference type="SAM" id="MobiDB-lite"/>
    </source>
</evidence>
<dbReference type="PANTHER" id="PTHR36475:SF1">
    <property type="entry name" value="LEUCINE-RICH SINGLE-PASS MEMBRANE PROTEIN 1"/>
    <property type="match status" value="1"/>
</dbReference>
<keyword evidence="1" id="KW-0175">Coiled coil</keyword>
<protein>
    <submittedName>
        <fullName evidence="4">Leucine rich single-pass membrane protein 1</fullName>
    </submittedName>
</protein>
<dbReference type="InterPro" id="IPR028099">
    <property type="entry name" value="DUF4577"/>
</dbReference>
<dbReference type="PANTHER" id="PTHR36475">
    <property type="entry name" value="LEUCINE-RICH SINGLE-PASS MEMBRANE PROTEIN 1"/>
    <property type="match status" value="1"/>
</dbReference>
<evidence type="ECO:0000313" key="5">
    <source>
        <dbReference type="Proteomes" id="UP000558488"/>
    </source>
</evidence>
<proteinExistence type="predicted"/>
<organism evidence="4 5">
    <name type="scientific">Pipistrellus kuhlii</name>
    <name type="common">Kuhl's pipistrelle</name>
    <dbReference type="NCBI Taxonomy" id="59472"/>
    <lineage>
        <taxon>Eukaryota</taxon>
        <taxon>Metazoa</taxon>
        <taxon>Chordata</taxon>
        <taxon>Craniata</taxon>
        <taxon>Vertebrata</taxon>
        <taxon>Euteleostomi</taxon>
        <taxon>Mammalia</taxon>
        <taxon>Eutheria</taxon>
        <taxon>Laurasiatheria</taxon>
        <taxon>Chiroptera</taxon>
        <taxon>Yangochiroptera</taxon>
        <taxon>Vespertilionidae</taxon>
        <taxon>Pipistrellus</taxon>
    </lineage>
</organism>
<feature type="coiled-coil region" evidence="1">
    <location>
        <begin position="94"/>
        <end position="131"/>
    </location>
</feature>
<keyword evidence="3" id="KW-1133">Transmembrane helix</keyword>
<dbReference type="AlphaFoldDB" id="A0A7J7TNG3"/>
<keyword evidence="3" id="KW-0812">Transmembrane</keyword>
<sequence length="140" mass="15387">MQRSSRDPGARSIPVPEDRKLYVVDSINDLHKLNFCPEGSQHLLPPEEKTPEAGSRSADGRSRLLFLGLVLALMVSLVLVALVTFLIIQTGSKMDNVSQRLAAEGKDIDELKKLNSMIVQRLNQLEAAQNQGESPEQLGP</sequence>
<reference evidence="4 5" key="1">
    <citation type="journal article" date="2020" name="Nature">
        <title>Six reference-quality genomes reveal evolution of bat adaptations.</title>
        <authorList>
            <person name="Jebb D."/>
            <person name="Huang Z."/>
            <person name="Pippel M."/>
            <person name="Hughes G.M."/>
            <person name="Lavrichenko K."/>
            <person name="Devanna P."/>
            <person name="Winkler S."/>
            <person name="Jermiin L.S."/>
            <person name="Skirmuntt E.C."/>
            <person name="Katzourakis A."/>
            <person name="Burkitt-Gray L."/>
            <person name="Ray D.A."/>
            <person name="Sullivan K.A.M."/>
            <person name="Roscito J.G."/>
            <person name="Kirilenko B.M."/>
            <person name="Davalos L.M."/>
            <person name="Corthals A.P."/>
            <person name="Power M.L."/>
            <person name="Jones G."/>
            <person name="Ransome R.D."/>
            <person name="Dechmann D.K.N."/>
            <person name="Locatelli A.G."/>
            <person name="Puechmaille S.J."/>
            <person name="Fedrigo O."/>
            <person name="Jarvis E.D."/>
            <person name="Hiller M."/>
            <person name="Vernes S.C."/>
            <person name="Myers E.W."/>
            <person name="Teeling E.C."/>
        </authorList>
    </citation>
    <scope>NUCLEOTIDE SEQUENCE [LARGE SCALE GENOMIC DNA]</scope>
    <source>
        <strain evidence="4">MPipKuh1</strain>
        <tissue evidence="4">Flight muscle</tissue>
    </source>
</reference>
<name>A0A7J7TNG3_PIPKU</name>
<keyword evidence="3" id="KW-0472">Membrane</keyword>
<comment type="caution">
    <text evidence="4">The sequence shown here is derived from an EMBL/GenBank/DDBJ whole genome shotgun (WGS) entry which is preliminary data.</text>
</comment>
<keyword evidence="5" id="KW-1185">Reference proteome</keyword>
<dbReference type="Pfam" id="PF15145">
    <property type="entry name" value="DUF4577"/>
    <property type="match status" value="1"/>
</dbReference>
<evidence type="ECO:0000256" key="1">
    <source>
        <dbReference type="SAM" id="Coils"/>
    </source>
</evidence>